<reference evidence="1 2" key="1">
    <citation type="submission" date="2019-03" db="EMBL/GenBank/DDBJ databases">
        <authorList>
            <person name="Nijsse B."/>
        </authorList>
    </citation>
    <scope>NUCLEOTIDE SEQUENCE [LARGE SCALE GENOMIC DNA]</scope>
    <source>
        <strain evidence="1">Desulfoluna butyratoxydans MSL71</strain>
    </source>
</reference>
<dbReference type="EMBL" id="CAADHO010000009">
    <property type="protein sequence ID" value="VFQ46371.1"/>
    <property type="molecule type" value="Genomic_DNA"/>
</dbReference>
<sequence length="216" mass="25487">MDFTAAASTHTKFNWRVRSLASDFILEDTWEFPYEFSAKDGVDLHLFQKSAIEPMMKDIYDVSLAGMLFRVRKVVGALFRIDNNLNNHPIPGCREKSLRDRLQDRDLEKNTPQRAMDISTRDYMDFRPVYTFEDETLHELSNSTEHALMHYAWSPSGDGKWKVRLAVYIKYRSSFSALYMRCIRPFRHYVVYPHIFRKCMEHWERRSDEGAAPPCG</sequence>
<accession>A0A4U8YR69</accession>
<proteinExistence type="predicted"/>
<name>A0A4U8YR69_9BACT</name>
<gene>
    <name evidence="1" type="ORF">MSL71_40350</name>
</gene>
<dbReference type="Pfam" id="PF11066">
    <property type="entry name" value="DUF2867"/>
    <property type="match status" value="1"/>
</dbReference>
<evidence type="ECO:0000313" key="1">
    <source>
        <dbReference type="EMBL" id="VFQ46371.1"/>
    </source>
</evidence>
<dbReference type="AlphaFoldDB" id="A0A4U8YR69"/>
<dbReference type="Proteomes" id="UP000507962">
    <property type="component" value="Unassembled WGS sequence"/>
</dbReference>
<dbReference type="InterPro" id="IPR021295">
    <property type="entry name" value="DUF2867"/>
</dbReference>
<keyword evidence="2" id="KW-1185">Reference proteome</keyword>
<protein>
    <submittedName>
        <fullName evidence="1">Uncharacterized protein</fullName>
    </submittedName>
</protein>
<evidence type="ECO:0000313" key="2">
    <source>
        <dbReference type="Proteomes" id="UP000507962"/>
    </source>
</evidence>
<dbReference type="RefSeq" id="WP_180143989.1">
    <property type="nucleotide sequence ID" value="NZ_CAADHO010000009.1"/>
</dbReference>
<organism evidence="1 2">
    <name type="scientific">Desulfoluna butyratoxydans</name>
    <dbReference type="NCBI Taxonomy" id="231438"/>
    <lineage>
        <taxon>Bacteria</taxon>
        <taxon>Pseudomonadati</taxon>
        <taxon>Thermodesulfobacteriota</taxon>
        <taxon>Desulfobacteria</taxon>
        <taxon>Desulfobacterales</taxon>
        <taxon>Desulfolunaceae</taxon>
        <taxon>Desulfoluna</taxon>
    </lineage>
</organism>